<reference evidence="1 2" key="1">
    <citation type="submission" date="2015-08" db="EMBL/GenBank/DDBJ databases">
        <title>Genome sequence of the pristinamycin over-producing bacterium Streptomyces pristinaespiralis HCCB10218.</title>
        <authorList>
            <person name="Tian J."/>
            <person name="Yang J."/>
            <person name="Li L."/>
            <person name="Ruan L."/>
            <person name="Wei W."/>
            <person name="Zheng G."/>
            <person name="Wei Z."/>
            <person name="Yang S."/>
            <person name="Ge M."/>
            <person name="Jiang W."/>
            <person name="Lu Y."/>
        </authorList>
    </citation>
    <scope>NUCLEOTIDE SEQUENCE [LARGE SCALE GENOMIC DNA]</scope>
    <source>
        <strain evidence="1 2">HCCB 10218</strain>
    </source>
</reference>
<gene>
    <name evidence="1" type="ORF">SPRI_3465</name>
</gene>
<dbReference type="STRING" id="38300.SPRI_3465"/>
<dbReference type="EMBL" id="CP011340">
    <property type="protein sequence ID" value="ALC21771.1"/>
    <property type="molecule type" value="Genomic_DNA"/>
</dbReference>
<protein>
    <submittedName>
        <fullName evidence="1">Uncharacterized protein</fullName>
    </submittedName>
</protein>
<name>A0A0M4DAT6_STRPR</name>
<evidence type="ECO:0000313" key="1">
    <source>
        <dbReference type="EMBL" id="ALC21771.1"/>
    </source>
</evidence>
<dbReference type="PATRIC" id="fig|38300.4.peg.3637"/>
<organism evidence="1">
    <name type="scientific">Streptomyces pristinaespiralis</name>
    <dbReference type="NCBI Taxonomy" id="38300"/>
    <lineage>
        <taxon>Bacteria</taxon>
        <taxon>Bacillati</taxon>
        <taxon>Actinomycetota</taxon>
        <taxon>Actinomycetes</taxon>
        <taxon>Kitasatosporales</taxon>
        <taxon>Streptomycetaceae</taxon>
        <taxon>Streptomyces</taxon>
    </lineage>
</organism>
<dbReference type="GeneID" id="97235500"/>
<dbReference type="Proteomes" id="UP000060513">
    <property type="component" value="Chromosome"/>
</dbReference>
<proteinExistence type="predicted"/>
<dbReference type="RefSeq" id="WP_005314253.1">
    <property type="nucleotide sequence ID" value="NZ_CP011340.1"/>
</dbReference>
<sequence length="65" mass="6720">MAKAHRFLAHGISVTVLALAVIHSMAGVTASVPEGNSLSGVILADDKWDSPMPGEGSTAAERDQF</sequence>
<accession>A0A0M4DAT6</accession>
<dbReference type="AlphaFoldDB" id="A0A0M4DAT6"/>
<evidence type="ECO:0000313" key="2">
    <source>
        <dbReference type="Proteomes" id="UP000060513"/>
    </source>
</evidence>
<dbReference type="KEGG" id="spri:SPRI_3465"/>